<comment type="caution">
    <text evidence="1">The sequence shown here is derived from an EMBL/GenBank/DDBJ whole genome shotgun (WGS) entry which is preliminary data.</text>
</comment>
<keyword evidence="2" id="KW-1185">Reference proteome</keyword>
<organism evidence="1 2">
    <name type="scientific">Psilocybe cubensis</name>
    <name type="common">Psychedelic mushroom</name>
    <name type="synonym">Stropharia cubensis</name>
    <dbReference type="NCBI Taxonomy" id="181762"/>
    <lineage>
        <taxon>Eukaryota</taxon>
        <taxon>Fungi</taxon>
        <taxon>Dikarya</taxon>
        <taxon>Basidiomycota</taxon>
        <taxon>Agaricomycotina</taxon>
        <taxon>Agaricomycetes</taxon>
        <taxon>Agaricomycetidae</taxon>
        <taxon>Agaricales</taxon>
        <taxon>Agaricineae</taxon>
        <taxon>Strophariaceae</taxon>
        <taxon>Psilocybe</taxon>
    </lineage>
</organism>
<proteinExistence type="predicted"/>
<evidence type="ECO:0000313" key="2">
    <source>
        <dbReference type="Proteomes" id="UP000664032"/>
    </source>
</evidence>
<dbReference type="EMBL" id="JAFIQS020000004">
    <property type="protein sequence ID" value="KAH9483365.1"/>
    <property type="molecule type" value="Genomic_DNA"/>
</dbReference>
<dbReference type="Proteomes" id="UP000664032">
    <property type="component" value="Unassembled WGS sequence"/>
</dbReference>
<protein>
    <submittedName>
        <fullName evidence="1">Alpha-L-arabinofuranosidase C</fullName>
    </submittedName>
</protein>
<sequence length="265" mass="29505">MVYLNFTDFSKAHLADQFYLVDSPIGAGYRAAPEIFFFEPQNLWYLIFQDGNSGYSTNPDIGNPAGWSAVQNFFTDVPATVTNNWGPNGGWLDMWVICDADNCHLFSSDDNGNLYRAQTSISNFPNGMGEPVIAMNDPNKFALYEASNVYNFGTGYLLLVEAIGSDGHRYFRSWTATDLAGTWTPLADTEANPFARASNVVFKETPGWTQDISHGEMIRASHDQTLTIDPCNLQYLYQGDVPGNYSDYNSIPWRLALLTQTNSAC</sequence>
<reference evidence="1" key="1">
    <citation type="submission" date="2021-10" db="EMBL/GenBank/DDBJ databases">
        <title>Psilocybe cubensis genome.</title>
        <authorList>
            <person name="Mckernan K.J."/>
            <person name="Crawford S."/>
            <person name="Trippe A."/>
            <person name="Kane L.T."/>
            <person name="Mclaughlin S."/>
        </authorList>
    </citation>
    <scope>NUCLEOTIDE SEQUENCE</scope>
    <source>
        <strain evidence="1">MGC-MH-2018</strain>
    </source>
</reference>
<accession>A0ACB8H873</accession>
<gene>
    <name evidence="1" type="ORF">JR316_0005471</name>
</gene>
<name>A0ACB8H873_PSICU</name>
<evidence type="ECO:0000313" key="1">
    <source>
        <dbReference type="EMBL" id="KAH9483365.1"/>
    </source>
</evidence>